<evidence type="ECO:0000259" key="1">
    <source>
        <dbReference type="Pfam" id="PF01431"/>
    </source>
</evidence>
<dbReference type="GO" id="GO:0005886">
    <property type="term" value="C:plasma membrane"/>
    <property type="evidence" value="ECO:0007669"/>
    <property type="project" value="TreeGrafter"/>
</dbReference>
<dbReference type="InterPro" id="IPR024079">
    <property type="entry name" value="MetalloPept_cat_dom_sf"/>
</dbReference>
<dbReference type="GO" id="GO:0004222">
    <property type="term" value="F:metalloendopeptidase activity"/>
    <property type="evidence" value="ECO:0007669"/>
    <property type="project" value="InterPro"/>
</dbReference>
<dbReference type="Gene3D" id="3.40.390.10">
    <property type="entry name" value="Collagenase (Catalytic Domain)"/>
    <property type="match status" value="1"/>
</dbReference>
<feature type="domain" description="Peptidase M13 C-terminal" evidence="1">
    <location>
        <begin position="3"/>
        <end position="62"/>
    </location>
</feature>
<accession>A0A0N4Z0Q3</accession>
<evidence type="ECO:0000313" key="2">
    <source>
        <dbReference type="Proteomes" id="UP000038045"/>
    </source>
</evidence>
<dbReference type="InterPro" id="IPR018497">
    <property type="entry name" value="Peptidase_M13_C"/>
</dbReference>
<dbReference type="PANTHER" id="PTHR11733:SF133">
    <property type="entry name" value="PHOSPHATE-REGULATING NEUTRAL ENDOPEPTIDASE PHEX"/>
    <property type="match status" value="1"/>
</dbReference>
<dbReference type="Proteomes" id="UP000038045">
    <property type="component" value="Unplaced"/>
</dbReference>
<dbReference type="PROSITE" id="PS51885">
    <property type="entry name" value="NEPRILYSIN"/>
    <property type="match status" value="1"/>
</dbReference>
<proteinExistence type="predicted"/>
<dbReference type="InterPro" id="IPR000718">
    <property type="entry name" value="Peptidase_M13"/>
</dbReference>
<organism evidence="2 3">
    <name type="scientific">Parastrongyloides trichosuri</name>
    <name type="common">Possum-specific nematode worm</name>
    <dbReference type="NCBI Taxonomy" id="131310"/>
    <lineage>
        <taxon>Eukaryota</taxon>
        <taxon>Metazoa</taxon>
        <taxon>Ecdysozoa</taxon>
        <taxon>Nematoda</taxon>
        <taxon>Chromadorea</taxon>
        <taxon>Rhabditida</taxon>
        <taxon>Tylenchina</taxon>
        <taxon>Panagrolaimomorpha</taxon>
        <taxon>Strongyloidoidea</taxon>
        <taxon>Strongyloididae</taxon>
        <taxon>Parastrongyloides</taxon>
    </lineage>
</organism>
<keyword evidence="2" id="KW-1185">Reference proteome</keyword>
<dbReference type="PANTHER" id="PTHR11733">
    <property type="entry name" value="ZINC METALLOPROTEASE FAMILY M13 NEPRILYSIN-RELATED"/>
    <property type="match status" value="1"/>
</dbReference>
<evidence type="ECO:0000313" key="3">
    <source>
        <dbReference type="WBParaSite" id="PTRK_0000028300.1"/>
    </source>
</evidence>
<sequence length="67" mass="7455">MAFGMRRCEKINKDGLTTLLKLDVHAPGEVRVIGSLVNQKSFSKAFFCPLGSGMNPIDKCQLWKKSL</sequence>
<dbReference type="WBParaSite" id="PTRK_0000028300.1">
    <property type="protein sequence ID" value="PTRK_0000028300.1"/>
    <property type="gene ID" value="PTRK_0000028300"/>
</dbReference>
<dbReference type="AlphaFoldDB" id="A0A0N4Z0Q3"/>
<protein>
    <submittedName>
        <fullName evidence="3">Peptidase_M13 domain-containing protein</fullName>
    </submittedName>
</protein>
<name>A0A0N4Z0Q3_PARTI</name>
<reference evidence="3" key="1">
    <citation type="submission" date="2017-02" db="UniProtKB">
        <authorList>
            <consortium name="WormBaseParasite"/>
        </authorList>
    </citation>
    <scope>IDENTIFICATION</scope>
</reference>
<dbReference type="GO" id="GO:0016485">
    <property type="term" value="P:protein processing"/>
    <property type="evidence" value="ECO:0007669"/>
    <property type="project" value="TreeGrafter"/>
</dbReference>
<dbReference type="SUPFAM" id="SSF55486">
    <property type="entry name" value="Metalloproteases ('zincins'), catalytic domain"/>
    <property type="match status" value="1"/>
</dbReference>
<dbReference type="Pfam" id="PF01431">
    <property type="entry name" value="Peptidase_M13"/>
    <property type="match status" value="1"/>
</dbReference>